<name>A0A6C0K233_9ZZZZ</name>
<proteinExistence type="predicted"/>
<dbReference type="EMBL" id="MN740779">
    <property type="protein sequence ID" value="QHU11156.1"/>
    <property type="molecule type" value="Genomic_DNA"/>
</dbReference>
<sequence>MGQTYGIQKEAYEKWVEAKDLEVGTCYRQGHNTDGLDYYGRVLKRSAVKKGKGLSGERVVISWENGHTGSHAAHSLFMQCPCRSKKRNKTKKRRSK</sequence>
<protein>
    <submittedName>
        <fullName evidence="1">Uncharacterized protein</fullName>
    </submittedName>
</protein>
<accession>A0A6C0K233</accession>
<evidence type="ECO:0000313" key="1">
    <source>
        <dbReference type="EMBL" id="QHU11156.1"/>
    </source>
</evidence>
<organism evidence="1">
    <name type="scientific">viral metagenome</name>
    <dbReference type="NCBI Taxonomy" id="1070528"/>
    <lineage>
        <taxon>unclassified sequences</taxon>
        <taxon>metagenomes</taxon>
        <taxon>organismal metagenomes</taxon>
    </lineage>
</organism>
<dbReference type="AlphaFoldDB" id="A0A6C0K233"/>
<reference evidence="1" key="1">
    <citation type="journal article" date="2020" name="Nature">
        <title>Giant virus diversity and host interactions through global metagenomics.</title>
        <authorList>
            <person name="Schulz F."/>
            <person name="Roux S."/>
            <person name="Paez-Espino D."/>
            <person name="Jungbluth S."/>
            <person name="Walsh D.A."/>
            <person name="Denef V.J."/>
            <person name="McMahon K.D."/>
            <person name="Konstantinidis K.T."/>
            <person name="Eloe-Fadrosh E.A."/>
            <person name="Kyrpides N.C."/>
            <person name="Woyke T."/>
        </authorList>
    </citation>
    <scope>NUCLEOTIDE SEQUENCE</scope>
    <source>
        <strain evidence="1">GVMAG-S-1101165-84</strain>
    </source>
</reference>